<feature type="non-terminal residue" evidence="2">
    <location>
        <position position="108"/>
    </location>
</feature>
<name>A0A6J4L4R0_9ACTN</name>
<feature type="region of interest" description="Disordered" evidence="1">
    <location>
        <begin position="1"/>
        <end position="108"/>
    </location>
</feature>
<reference evidence="2" key="1">
    <citation type="submission" date="2020-02" db="EMBL/GenBank/DDBJ databases">
        <authorList>
            <person name="Meier V. D."/>
        </authorList>
    </citation>
    <scope>NUCLEOTIDE SEQUENCE</scope>
    <source>
        <strain evidence="2">AVDCRST_MAG24</strain>
    </source>
</reference>
<feature type="non-terminal residue" evidence="2">
    <location>
        <position position="1"/>
    </location>
</feature>
<sequence length="108" mass="10967">WLRRLGSTSRSTTSGSPSWSGSRPMSRWPSPCSGPTRHPCCRAGSARSSAGRCPPSSRTAPASCSSDSSPSPTTSPSGSPPRARSGPCTSASATPRTPTSRSTSTSTP</sequence>
<dbReference type="EMBL" id="CADCUF010000050">
    <property type="protein sequence ID" value="CAA9322215.1"/>
    <property type="molecule type" value="Genomic_DNA"/>
</dbReference>
<accession>A0A6J4L4R0</accession>
<organism evidence="2">
    <name type="scientific">uncultured Nocardioidaceae bacterium</name>
    <dbReference type="NCBI Taxonomy" id="253824"/>
    <lineage>
        <taxon>Bacteria</taxon>
        <taxon>Bacillati</taxon>
        <taxon>Actinomycetota</taxon>
        <taxon>Actinomycetes</taxon>
        <taxon>Propionibacteriales</taxon>
        <taxon>Nocardioidaceae</taxon>
        <taxon>environmental samples</taxon>
    </lineage>
</organism>
<evidence type="ECO:0000313" key="2">
    <source>
        <dbReference type="EMBL" id="CAA9322215.1"/>
    </source>
</evidence>
<protein>
    <submittedName>
        <fullName evidence="2">Uncharacterized protein</fullName>
    </submittedName>
</protein>
<feature type="compositionally biased region" description="Low complexity" evidence="1">
    <location>
        <begin position="1"/>
        <end position="30"/>
    </location>
</feature>
<gene>
    <name evidence="2" type="ORF">AVDCRST_MAG24-394</name>
</gene>
<dbReference type="AlphaFoldDB" id="A0A6J4L4R0"/>
<proteinExistence type="predicted"/>
<evidence type="ECO:0000256" key="1">
    <source>
        <dbReference type="SAM" id="MobiDB-lite"/>
    </source>
</evidence>
<feature type="compositionally biased region" description="Low complexity" evidence="1">
    <location>
        <begin position="53"/>
        <end position="108"/>
    </location>
</feature>